<dbReference type="OrthoDB" id="9789813at2"/>
<name>A0A2Z5FTX6_9BACT</name>
<dbReference type="Gene3D" id="1.10.10.10">
    <property type="entry name" value="Winged helix-like DNA-binding domain superfamily/Winged helix DNA-binding domain"/>
    <property type="match status" value="1"/>
</dbReference>
<organism evidence="3 4">
    <name type="scientific">Acidisarcina polymorpha</name>
    <dbReference type="NCBI Taxonomy" id="2211140"/>
    <lineage>
        <taxon>Bacteria</taxon>
        <taxon>Pseudomonadati</taxon>
        <taxon>Acidobacteriota</taxon>
        <taxon>Terriglobia</taxon>
        <taxon>Terriglobales</taxon>
        <taxon>Acidobacteriaceae</taxon>
        <taxon>Acidisarcina</taxon>
    </lineage>
</organism>
<reference evidence="3 4" key="1">
    <citation type="journal article" date="2018" name="Front. Microbiol.">
        <title>Hydrolytic Capabilities as a Key to Environmental Success: Chitinolytic and Cellulolytic Acidobacteria From Acidic Sub-arctic Soils and Boreal Peatlands.</title>
        <authorList>
            <person name="Belova S.E."/>
            <person name="Ravin N.V."/>
            <person name="Pankratov T.A."/>
            <person name="Rakitin A.L."/>
            <person name="Ivanova A.A."/>
            <person name="Beletsky A.V."/>
            <person name="Mardanov A.V."/>
            <person name="Sinninghe Damste J.S."/>
            <person name="Dedysh S.N."/>
        </authorList>
    </citation>
    <scope>NUCLEOTIDE SEQUENCE [LARGE SCALE GENOMIC DNA]</scope>
    <source>
        <strain evidence="3 4">SBC82</strain>
    </source>
</reference>
<dbReference type="GO" id="GO:0008168">
    <property type="term" value="F:methyltransferase activity"/>
    <property type="evidence" value="ECO:0007669"/>
    <property type="project" value="UniProtKB-KW"/>
</dbReference>
<dbReference type="GO" id="GO:0006281">
    <property type="term" value="P:DNA repair"/>
    <property type="evidence" value="ECO:0007669"/>
    <property type="project" value="InterPro"/>
</dbReference>
<dbReference type="InterPro" id="IPR036388">
    <property type="entry name" value="WH-like_DNA-bd_sf"/>
</dbReference>
<dbReference type="GO" id="GO:0032259">
    <property type="term" value="P:methylation"/>
    <property type="evidence" value="ECO:0007669"/>
    <property type="project" value="UniProtKB-KW"/>
</dbReference>
<proteinExistence type="predicted"/>
<keyword evidence="3" id="KW-0489">Methyltransferase</keyword>
<sequence length="144" mass="16414">MSIGSKSKRRTQPATSVFDQLSIEQSKRALLRDALRPNEERDIAFRRMILSIPAGKVSTYGSVAAAAGYPRYHRAVAGLLRLDPVDQLPWHRVLGAGGEIKLRGDAAHEQRARLELERVNFQGKRVDMDKFEHLFKPWEVYEDE</sequence>
<evidence type="ECO:0000313" key="4">
    <source>
        <dbReference type="Proteomes" id="UP000253606"/>
    </source>
</evidence>
<evidence type="ECO:0000313" key="3">
    <source>
        <dbReference type="EMBL" id="AXC10291.1"/>
    </source>
</evidence>
<dbReference type="KEGG" id="abas:ACPOL_0938"/>
<dbReference type="InterPro" id="IPR014048">
    <property type="entry name" value="MethylDNA_cys_MeTrfase_DNA-bd"/>
</dbReference>
<dbReference type="CDD" id="cd06445">
    <property type="entry name" value="ATase"/>
    <property type="match status" value="1"/>
</dbReference>
<protein>
    <submittedName>
        <fullName evidence="3">Methylated-DNA-(Protein)-cysteine S-methyltransferase</fullName>
    </submittedName>
</protein>
<dbReference type="EMBL" id="CP030840">
    <property type="protein sequence ID" value="AXC10291.1"/>
    <property type="molecule type" value="Genomic_DNA"/>
</dbReference>
<feature type="domain" description="Methylated-DNA-[protein]-cysteine S-methyltransferase DNA binding" evidence="2">
    <location>
        <begin position="47"/>
        <end position="119"/>
    </location>
</feature>
<dbReference type="PANTHER" id="PTHR42942:SF1">
    <property type="entry name" value="ALKYLTRANSFERASE-LIKE PROTEIN 1"/>
    <property type="match status" value="1"/>
</dbReference>
<evidence type="ECO:0000256" key="1">
    <source>
        <dbReference type="ARBA" id="ARBA00022763"/>
    </source>
</evidence>
<dbReference type="SUPFAM" id="SSF46767">
    <property type="entry name" value="Methylated DNA-protein cysteine methyltransferase, C-terminal domain"/>
    <property type="match status" value="1"/>
</dbReference>
<dbReference type="InterPro" id="IPR052520">
    <property type="entry name" value="ATL_DNA_repair"/>
</dbReference>
<dbReference type="PANTHER" id="PTHR42942">
    <property type="entry name" value="6-O-METHYLGUANINE DNA METHYLTRANSFERASE"/>
    <property type="match status" value="1"/>
</dbReference>
<dbReference type="Pfam" id="PF01035">
    <property type="entry name" value="DNA_binding_1"/>
    <property type="match status" value="1"/>
</dbReference>
<keyword evidence="3" id="KW-0808">Transferase</keyword>
<dbReference type="RefSeq" id="WP_114205952.1">
    <property type="nucleotide sequence ID" value="NZ_CP030840.1"/>
</dbReference>
<accession>A0A2Z5FTX6</accession>
<dbReference type="AlphaFoldDB" id="A0A2Z5FTX6"/>
<keyword evidence="4" id="KW-1185">Reference proteome</keyword>
<dbReference type="Proteomes" id="UP000253606">
    <property type="component" value="Chromosome"/>
</dbReference>
<evidence type="ECO:0000259" key="2">
    <source>
        <dbReference type="Pfam" id="PF01035"/>
    </source>
</evidence>
<keyword evidence="1" id="KW-0227">DNA damage</keyword>
<dbReference type="InterPro" id="IPR036217">
    <property type="entry name" value="MethylDNA_cys_MeTrfase_DNAb"/>
</dbReference>
<gene>
    <name evidence="3" type="ORF">ACPOL_0938</name>
</gene>